<dbReference type="GO" id="GO:0046872">
    <property type="term" value="F:metal ion binding"/>
    <property type="evidence" value="ECO:0007669"/>
    <property type="project" value="UniProtKB-KW"/>
</dbReference>
<comment type="caution">
    <text evidence="9">The sequence shown here is derived from an EMBL/GenBank/DDBJ whole genome shotgun (WGS) entry which is preliminary data.</text>
</comment>
<feature type="domain" description="PIN" evidence="8">
    <location>
        <begin position="2"/>
        <end position="125"/>
    </location>
</feature>
<sequence>QVIVDTSAVLAVLFDEPDAERFTRAIAEAPHCRMSTANFLEAALVVEGRAGLVGGQELDLFIERAAIELVPVSIEHAQAARRAWRRFGKGNHSAGLNFGDCFAYALAEVTGEPLLYKGEDFALTDVESAL</sequence>
<dbReference type="InterPro" id="IPR002716">
    <property type="entry name" value="PIN_dom"/>
</dbReference>
<keyword evidence="6" id="KW-0460">Magnesium</keyword>
<dbReference type="Pfam" id="PF01850">
    <property type="entry name" value="PIN"/>
    <property type="match status" value="1"/>
</dbReference>
<organism evidence="9 10">
    <name type="scientific">Geodia barretti</name>
    <name type="common">Barrett's horny sponge</name>
    <dbReference type="NCBI Taxonomy" id="519541"/>
    <lineage>
        <taxon>Eukaryota</taxon>
        <taxon>Metazoa</taxon>
        <taxon>Porifera</taxon>
        <taxon>Demospongiae</taxon>
        <taxon>Heteroscleromorpha</taxon>
        <taxon>Tetractinellida</taxon>
        <taxon>Astrophorina</taxon>
        <taxon>Geodiidae</taxon>
        <taxon>Geodia</taxon>
    </lineage>
</organism>
<dbReference type="InterPro" id="IPR050556">
    <property type="entry name" value="Type_II_TA_system_RNase"/>
</dbReference>
<gene>
    <name evidence="9" type="ORF">GBAR_LOCUS1633</name>
</gene>
<dbReference type="HAMAP" id="MF_00265">
    <property type="entry name" value="VapC_Nob1"/>
    <property type="match status" value="1"/>
</dbReference>
<evidence type="ECO:0000256" key="2">
    <source>
        <dbReference type="ARBA" id="ARBA00022649"/>
    </source>
</evidence>
<dbReference type="SUPFAM" id="SSF88723">
    <property type="entry name" value="PIN domain-like"/>
    <property type="match status" value="1"/>
</dbReference>
<dbReference type="EMBL" id="CASHTH010000238">
    <property type="protein sequence ID" value="CAI7995131.1"/>
    <property type="molecule type" value="Genomic_DNA"/>
</dbReference>
<evidence type="ECO:0000256" key="4">
    <source>
        <dbReference type="ARBA" id="ARBA00022723"/>
    </source>
</evidence>
<keyword evidence="4" id="KW-0479">Metal-binding</keyword>
<evidence type="ECO:0000256" key="3">
    <source>
        <dbReference type="ARBA" id="ARBA00022722"/>
    </source>
</evidence>
<dbReference type="CDD" id="cd09871">
    <property type="entry name" value="PIN_MtVapC28-VapC30-like"/>
    <property type="match status" value="1"/>
</dbReference>
<keyword evidence="2" id="KW-1277">Toxin-antitoxin system</keyword>
<evidence type="ECO:0000256" key="6">
    <source>
        <dbReference type="ARBA" id="ARBA00022842"/>
    </source>
</evidence>
<dbReference type="AlphaFoldDB" id="A0AA35QWS3"/>
<comment type="similarity">
    <text evidence="7">Belongs to the PINc/VapC protein family.</text>
</comment>
<reference evidence="9" key="1">
    <citation type="submission" date="2023-03" db="EMBL/GenBank/DDBJ databases">
        <authorList>
            <person name="Steffen K."/>
            <person name="Cardenas P."/>
        </authorList>
    </citation>
    <scope>NUCLEOTIDE SEQUENCE</scope>
</reference>
<comment type="cofactor">
    <cofactor evidence="1">
        <name>Mg(2+)</name>
        <dbReference type="ChEBI" id="CHEBI:18420"/>
    </cofactor>
</comment>
<dbReference type="PANTHER" id="PTHR33653:SF1">
    <property type="entry name" value="RIBONUCLEASE VAPC2"/>
    <property type="match status" value="1"/>
</dbReference>
<evidence type="ECO:0000256" key="1">
    <source>
        <dbReference type="ARBA" id="ARBA00001946"/>
    </source>
</evidence>
<dbReference type="InterPro" id="IPR029060">
    <property type="entry name" value="PIN-like_dom_sf"/>
</dbReference>
<protein>
    <submittedName>
        <fullName evidence="9">Ribonuclease VapC30</fullName>
    </submittedName>
</protein>
<evidence type="ECO:0000259" key="8">
    <source>
        <dbReference type="Pfam" id="PF01850"/>
    </source>
</evidence>
<evidence type="ECO:0000313" key="10">
    <source>
        <dbReference type="Proteomes" id="UP001174909"/>
    </source>
</evidence>
<feature type="non-terminal residue" evidence="9">
    <location>
        <position position="1"/>
    </location>
</feature>
<dbReference type="PANTHER" id="PTHR33653">
    <property type="entry name" value="RIBONUCLEASE VAPC2"/>
    <property type="match status" value="1"/>
</dbReference>
<accession>A0AA35QWS3</accession>
<dbReference type="InterPro" id="IPR022907">
    <property type="entry name" value="VapC_family"/>
</dbReference>
<evidence type="ECO:0000313" key="9">
    <source>
        <dbReference type="EMBL" id="CAI7995131.1"/>
    </source>
</evidence>
<keyword evidence="3" id="KW-0540">Nuclease</keyword>
<keyword evidence="5" id="KW-0378">Hydrolase</keyword>
<dbReference type="Proteomes" id="UP001174909">
    <property type="component" value="Unassembled WGS sequence"/>
</dbReference>
<dbReference type="GO" id="GO:0016787">
    <property type="term" value="F:hydrolase activity"/>
    <property type="evidence" value="ECO:0007669"/>
    <property type="project" value="UniProtKB-KW"/>
</dbReference>
<name>A0AA35QWS3_GEOBA</name>
<evidence type="ECO:0000256" key="5">
    <source>
        <dbReference type="ARBA" id="ARBA00022801"/>
    </source>
</evidence>
<evidence type="ECO:0000256" key="7">
    <source>
        <dbReference type="ARBA" id="ARBA00038093"/>
    </source>
</evidence>
<keyword evidence="10" id="KW-1185">Reference proteome</keyword>
<dbReference type="GO" id="GO:0004540">
    <property type="term" value="F:RNA nuclease activity"/>
    <property type="evidence" value="ECO:0007669"/>
    <property type="project" value="InterPro"/>
</dbReference>
<proteinExistence type="inferred from homology"/>
<dbReference type="Gene3D" id="3.40.50.1010">
    <property type="entry name" value="5'-nuclease"/>
    <property type="match status" value="1"/>
</dbReference>